<reference evidence="1 2" key="1">
    <citation type="journal article" date="2022" name="New Phytol.">
        <title>Ecological generalism drives hyperdiversity of secondary metabolite gene clusters in xylarialean endophytes.</title>
        <authorList>
            <person name="Franco M.E.E."/>
            <person name="Wisecaver J.H."/>
            <person name="Arnold A.E."/>
            <person name="Ju Y.M."/>
            <person name="Slot J.C."/>
            <person name="Ahrendt S."/>
            <person name="Moore L.P."/>
            <person name="Eastman K.E."/>
            <person name="Scott K."/>
            <person name="Konkel Z."/>
            <person name="Mondo S.J."/>
            <person name="Kuo A."/>
            <person name="Hayes R.D."/>
            <person name="Haridas S."/>
            <person name="Andreopoulos B."/>
            <person name="Riley R."/>
            <person name="LaButti K."/>
            <person name="Pangilinan J."/>
            <person name="Lipzen A."/>
            <person name="Amirebrahimi M."/>
            <person name="Yan J."/>
            <person name="Adam C."/>
            <person name="Keymanesh K."/>
            <person name="Ng V."/>
            <person name="Louie K."/>
            <person name="Northen T."/>
            <person name="Drula E."/>
            <person name="Henrissat B."/>
            <person name="Hsieh H.M."/>
            <person name="Youens-Clark K."/>
            <person name="Lutzoni F."/>
            <person name="Miadlikowska J."/>
            <person name="Eastwood D.C."/>
            <person name="Hamelin R.C."/>
            <person name="Grigoriev I.V."/>
            <person name="U'Ren J.M."/>
        </authorList>
    </citation>
    <scope>NUCLEOTIDE SEQUENCE [LARGE SCALE GENOMIC DNA]</scope>
    <source>
        <strain evidence="1 2">ER1909</strain>
    </source>
</reference>
<sequence>MHKRATCGFYTNSFCRQHLRDLTYEHKPTRIESQLALLLRVSGSAIWSGRGTSMADARALLRAHRAENRIKHDAHATYSNAGQLLCKLCHESVKSEALWEGHIRSLKHAKRLRTLQAAPHSQPQPTSTADRDKNTDTSASTGKRKYDDLHDVISDAEDDGGDAIRKKRSKTDIISPSHAGEKRQTPPALGRRTSSTPAQGVEIAIPSRPATPAAGSNSTTSTPKAAPVGRSPLIGSDAVNTPSTLTPTTQANLPISTQSLPIPANSGNTTHDQSVPPDSVDEAEWAAFEAEMATTEEDTTTRAVQYSADATISAPALTVEQIAAKSHEEENERRKHLLDTEIADEREDATRALEAEFEEMEELEGRVRRLKERREELRKGSLVNLRAVSTTKAKSLPGRLDGSENSRDVNDEEEDDDDDGDDDWDAFRFR</sequence>
<dbReference type="EMBL" id="MU394286">
    <property type="protein sequence ID" value="KAI6091439.1"/>
    <property type="molecule type" value="Genomic_DNA"/>
</dbReference>
<name>A0ACC0DFJ7_9PEZI</name>
<accession>A0ACC0DFJ7</accession>
<protein>
    <submittedName>
        <fullName evidence="1">Uncharacterized protein</fullName>
    </submittedName>
</protein>
<keyword evidence="2" id="KW-1185">Reference proteome</keyword>
<proteinExistence type="predicted"/>
<comment type="caution">
    <text evidence="1">The sequence shown here is derived from an EMBL/GenBank/DDBJ whole genome shotgun (WGS) entry which is preliminary data.</text>
</comment>
<organism evidence="1 2">
    <name type="scientific">Hypoxylon rubiginosum</name>
    <dbReference type="NCBI Taxonomy" id="110542"/>
    <lineage>
        <taxon>Eukaryota</taxon>
        <taxon>Fungi</taxon>
        <taxon>Dikarya</taxon>
        <taxon>Ascomycota</taxon>
        <taxon>Pezizomycotina</taxon>
        <taxon>Sordariomycetes</taxon>
        <taxon>Xylariomycetidae</taxon>
        <taxon>Xylariales</taxon>
        <taxon>Hypoxylaceae</taxon>
        <taxon>Hypoxylon</taxon>
    </lineage>
</organism>
<gene>
    <name evidence="1" type="ORF">F4821DRAFT_226035</name>
</gene>
<dbReference type="Proteomes" id="UP001497680">
    <property type="component" value="Unassembled WGS sequence"/>
</dbReference>
<evidence type="ECO:0000313" key="1">
    <source>
        <dbReference type="EMBL" id="KAI6091439.1"/>
    </source>
</evidence>
<evidence type="ECO:0000313" key="2">
    <source>
        <dbReference type="Proteomes" id="UP001497680"/>
    </source>
</evidence>